<keyword evidence="4" id="KW-0808">Transferase</keyword>
<dbReference type="Gene3D" id="3.40.250.10">
    <property type="entry name" value="Rhodanese-like domain"/>
    <property type="match status" value="2"/>
</dbReference>
<feature type="domain" description="Rhodanese" evidence="3">
    <location>
        <begin position="184"/>
        <end position="295"/>
    </location>
</feature>
<keyword evidence="2" id="KW-0732">Signal</keyword>
<dbReference type="InterPro" id="IPR001307">
    <property type="entry name" value="Thiosulphate_STrfase_CS"/>
</dbReference>
<proteinExistence type="predicted"/>
<dbReference type="Proteomes" id="UP000189462">
    <property type="component" value="Unassembled WGS sequence"/>
</dbReference>
<dbReference type="OrthoDB" id="9781034at2"/>
<sequence>MFLKCLSPVLLLLVLMAHPALADRPDFLVDAEWLEARHDDPNLVLLEVRYYPHRYYTVGHIPGAQQVQRFKDLHDHETPIGRFPGREAFEATLRSWGVNDDSLVVIYDDSRTALASRLYFLMALFGFDMERVKVMEGGTIEWEAFNPMSTEAPQVTPGTVTLSEPRSELIVEWTEVYDRVYSRRDPSVVLLDLRPVPQYTGEVINGAVRGGHIPGAINIVSLDATDGIAQTWHGMPDVGRMYREIPRESTIYAYCHDGYRSTLAYMQLKALGYEDVRVMNGGWAQWGNELSLPVVEGPEPLDPAHFP</sequence>
<gene>
    <name evidence="4" type="ORF">B1C78_10025</name>
</gene>
<dbReference type="PANTHER" id="PTHR43855">
    <property type="entry name" value="THIOSULFATE SULFURTRANSFERASE"/>
    <property type="match status" value="1"/>
</dbReference>
<dbReference type="EMBL" id="MVBK01000057">
    <property type="protein sequence ID" value="OOG23856.1"/>
    <property type="molecule type" value="Genomic_DNA"/>
</dbReference>
<dbReference type="CDD" id="cd01448">
    <property type="entry name" value="TST_Repeat_1"/>
    <property type="match status" value="1"/>
</dbReference>
<accession>A0A1V3NGF0</accession>
<organism evidence="4 5">
    <name type="scientific">Thioalkalivibrio denitrificans</name>
    <dbReference type="NCBI Taxonomy" id="108003"/>
    <lineage>
        <taxon>Bacteria</taxon>
        <taxon>Pseudomonadati</taxon>
        <taxon>Pseudomonadota</taxon>
        <taxon>Gammaproteobacteria</taxon>
        <taxon>Chromatiales</taxon>
        <taxon>Ectothiorhodospiraceae</taxon>
        <taxon>Thioalkalivibrio</taxon>
    </lineage>
</organism>
<evidence type="ECO:0000256" key="1">
    <source>
        <dbReference type="ARBA" id="ARBA00022737"/>
    </source>
</evidence>
<evidence type="ECO:0000313" key="5">
    <source>
        <dbReference type="Proteomes" id="UP000189462"/>
    </source>
</evidence>
<dbReference type="SUPFAM" id="SSF52821">
    <property type="entry name" value="Rhodanese/Cell cycle control phosphatase"/>
    <property type="match status" value="2"/>
</dbReference>
<dbReference type="PROSITE" id="PS50206">
    <property type="entry name" value="RHODANESE_3"/>
    <property type="match status" value="2"/>
</dbReference>
<dbReference type="PANTHER" id="PTHR43855:SF1">
    <property type="entry name" value="THIOSULFATE SULFURTRANSFERASE"/>
    <property type="match status" value="1"/>
</dbReference>
<keyword evidence="5" id="KW-1185">Reference proteome</keyword>
<dbReference type="InterPro" id="IPR036873">
    <property type="entry name" value="Rhodanese-like_dom_sf"/>
</dbReference>
<feature type="chain" id="PRO_5012595551" evidence="2">
    <location>
        <begin position="23"/>
        <end position="307"/>
    </location>
</feature>
<evidence type="ECO:0000259" key="3">
    <source>
        <dbReference type="PROSITE" id="PS50206"/>
    </source>
</evidence>
<dbReference type="InterPro" id="IPR001763">
    <property type="entry name" value="Rhodanese-like_dom"/>
</dbReference>
<feature type="signal peptide" evidence="2">
    <location>
        <begin position="1"/>
        <end position="22"/>
    </location>
</feature>
<dbReference type="SMART" id="SM00450">
    <property type="entry name" value="RHOD"/>
    <property type="match status" value="2"/>
</dbReference>
<dbReference type="InterPro" id="IPR051126">
    <property type="entry name" value="Thiosulfate_sulfurtransferase"/>
</dbReference>
<dbReference type="STRING" id="108003.B1C78_10025"/>
<feature type="domain" description="Rhodanese" evidence="3">
    <location>
        <begin position="39"/>
        <end position="151"/>
    </location>
</feature>
<name>A0A1V3NGF0_9GAMM</name>
<dbReference type="Pfam" id="PF00581">
    <property type="entry name" value="Rhodanese"/>
    <property type="match status" value="2"/>
</dbReference>
<keyword evidence="1" id="KW-0677">Repeat</keyword>
<dbReference type="GO" id="GO:0004792">
    <property type="term" value="F:thiosulfate-cyanide sulfurtransferase activity"/>
    <property type="evidence" value="ECO:0007669"/>
    <property type="project" value="InterPro"/>
</dbReference>
<protein>
    <submittedName>
        <fullName evidence="4">Sulfurtransferase</fullName>
    </submittedName>
</protein>
<dbReference type="RefSeq" id="WP_077279010.1">
    <property type="nucleotide sequence ID" value="NZ_MVBK01000057.1"/>
</dbReference>
<dbReference type="PROSITE" id="PS00380">
    <property type="entry name" value="RHODANESE_1"/>
    <property type="match status" value="1"/>
</dbReference>
<dbReference type="AlphaFoldDB" id="A0A1V3NGF0"/>
<evidence type="ECO:0000313" key="4">
    <source>
        <dbReference type="EMBL" id="OOG23856.1"/>
    </source>
</evidence>
<reference evidence="4 5" key="1">
    <citation type="submission" date="2017-02" db="EMBL/GenBank/DDBJ databases">
        <title>Genomic diversity within the haloalkaliphilic genus Thioalkalivibrio.</title>
        <authorList>
            <person name="Ahn A.-C."/>
            <person name="Meier-Kolthoff J."/>
            <person name="Overmars L."/>
            <person name="Richter M."/>
            <person name="Woyke T."/>
            <person name="Sorokin D.Y."/>
            <person name="Muyzer G."/>
        </authorList>
    </citation>
    <scope>NUCLEOTIDE SEQUENCE [LARGE SCALE GENOMIC DNA]</scope>
    <source>
        <strain evidence="4 5">ALJD</strain>
    </source>
</reference>
<evidence type="ECO:0000256" key="2">
    <source>
        <dbReference type="SAM" id="SignalP"/>
    </source>
</evidence>
<comment type="caution">
    <text evidence="4">The sequence shown here is derived from an EMBL/GenBank/DDBJ whole genome shotgun (WGS) entry which is preliminary data.</text>
</comment>